<dbReference type="Pfam" id="PF13490">
    <property type="entry name" value="zf-HC2"/>
    <property type="match status" value="1"/>
</dbReference>
<proteinExistence type="predicted"/>
<dbReference type="EMBL" id="JRVJ01000003">
    <property type="protein sequence ID" value="KGM19064.1"/>
    <property type="molecule type" value="Genomic_DNA"/>
</dbReference>
<evidence type="ECO:0000313" key="4">
    <source>
        <dbReference type="Proteomes" id="UP000030145"/>
    </source>
</evidence>
<evidence type="ECO:0000313" key="3">
    <source>
        <dbReference type="EMBL" id="KGM19064.1"/>
    </source>
</evidence>
<keyword evidence="4" id="KW-1185">Reference proteome</keyword>
<evidence type="ECO:0000256" key="1">
    <source>
        <dbReference type="SAM" id="Phobius"/>
    </source>
</evidence>
<keyword evidence="1" id="KW-1133">Transmembrane helix</keyword>
<keyword evidence="1" id="KW-0472">Membrane</keyword>
<keyword evidence="1" id="KW-0812">Transmembrane</keyword>
<feature type="transmembrane region" description="Helical" evidence="1">
    <location>
        <begin position="205"/>
        <end position="224"/>
    </location>
</feature>
<protein>
    <recommendedName>
        <fullName evidence="2">Putative zinc-finger domain-containing protein</fullName>
    </recommendedName>
</protein>
<comment type="caution">
    <text evidence="3">The sequence shown here is derived from an EMBL/GenBank/DDBJ whole genome shotgun (WGS) entry which is preliminary data.</text>
</comment>
<sequence>MDCEQVRAALSARLDGERSELPDEVIDAHLDVCEECQRWYTTVTALGRSLTIGSIDSQSQVADHAPDPAKITDHILAAADTMPVVASGVTNRQLPMTIARIVLILVAGVYLAWAGLLLFATPVNPAVLDNDANGPIITRLIMDNAVDKFALAVGIAWAAARPKVSSAILPIYLAQWAFGAGFATREVVIEFVGVTTGRGLFANPLWGLLVHLCAVVALLVCWIGRNHMFTPLRHSWRALAARPINFSAADLDEHSSFRLGDKEPQRFRDVDSGK</sequence>
<name>A0A0A2DMC0_9CORY</name>
<dbReference type="GeneID" id="300553375"/>
<feature type="transmembrane region" description="Helical" evidence="1">
    <location>
        <begin position="101"/>
        <end position="120"/>
    </location>
</feature>
<dbReference type="InterPro" id="IPR027383">
    <property type="entry name" value="Znf_put"/>
</dbReference>
<gene>
    <name evidence="3" type="ORF">MA47_02250</name>
</gene>
<feature type="domain" description="Putative zinc-finger" evidence="2">
    <location>
        <begin position="3"/>
        <end position="37"/>
    </location>
</feature>
<reference evidence="3 4" key="1">
    <citation type="submission" date="2014-10" db="EMBL/GenBank/DDBJ databases">
        <title>Whole Genome sequence of Corynebacterium auriscanis strain CIP 106629.</title>
        <authorList>
            <person name="Hassan S.S."/>
            <person name="Jamal S.B."/>
            <person name="Tiwari S."/>
            <person name="Oliveira L.D.C."/>
            <person name="Souza F."/>
            <person name="Mariano D.C."/>
            <person name="Almeida S."/>
            <person name="Dorella F."/>
            <person name="Pereira F."/>
            <person name="Carvalho A."/>
            <person name="Leal C.A."/>
            <person name="Soares S.D.C."/>
            <person name="Figueiredo H.C."/>
            <person name="Silva A."/>
            <person name="Azevedo V.A."/>
        </authorList>
    </citation>
    <scope>NUCLEOTIDE SEQUENCE [LARGE SCALE GENOMIC DNA]</scope>
    <source>
        <strain evidence="3 4">CIP 106629</strain>
    </source>
</reference>
<organism evidence="3 4">
    <name type="scientific">Corynebacterium auriscanis</name>
    <dbReference type="NCBI Taxonomy" id="99807"/>
    <lineage>
        <taxon>Bacteria</taxon>
        <taxon>Bacillati</taxon>
        <taxon>Actinomycetota</taxon>
        <taxon>Actinomycetes</taxon>
        <taxon>Mycobacteriales</taxon>
        <taxon>Corynebacteriaceae</taxon>
        <taxon>Corynebacterium</taxon>
    </lineage>
</organism>
<evidence type="ECO:0000259" key="2">
    <source>
        <dbReference type="Pfam" id="PF13490"/>
    </source>
</evidence>
<accession>A0A0A2DMC0</accession>
<dbReference type="RefSeq" id="WP_035113268.1">
    <property type="nucleotide sequence ID" value="NZ_CP047046.1"/>
</dbReference>
<dbReference type="Proteomes" id="UP000030145">
    <property type="component" value="Unassembled WGS sequence"/>
</dbReference>
<dbReference type="AlphaFoldDB" id="A0A0A2DMC0"/>